<reference evidence="2 3" key="1">
    <citation type="submission" date="2018-06" db="EMBL/GenBank/DDBJ databases">
        <title>Towards the identification of Burkholderia cepacia strain which caused fatal septicemia.</title>
        <authorList>
            <person name="Bui L.A.T."/>
            <person name="Zakharova I.B."/>
            <person name="Shpak I.M."/>
            <person name="Teteryatnikova N."/>
            <person name="Ustinov D.V."/>
            <person name="Kuzyutina Y.A."/>
            <person name="Nguyen H.N."/>
            <person name="Antonov A.S."/>
            <person name="Avdyusheva E.F."/>
            <person name="Victorov D.V."/>
        </authorList>
    </citation>
    <scope>NUCLEOTIDE SEQUENCE [LARGE SCALE GENOMIC DNA]</scope>
    <source>
        <strain evidence="2 3">PT02</strain>
    </source>
</reference>
<keyword evidence="1" id="KW-0812">Transmembrane</keyword>
<evidence type="ECO:0000313" key="2">
    <source>
        <dbReference type="EMBL" id="RAQ11140.1"/>
    </source>
</evidence>
<feature type="transmembrane region" description="Helical" evidence="1">
    <location>
        <begin position="37"/>
        <end position="55"/>
    </location>
</feature>
<sequence length="90" mass="9597">MTLIGFGWLLFVLGLPCWALASSALQVFAPYADWPRMAGMIGVPVPLLFVAAWKYDSEYTGEIGPLLVGWCVGVGMARLAFLIGGLAPHG</sequence>
<gene>
    <name evidence="2" type="ORF">DPR02_13380</name>
</gene>
<organism evidence="2 3">
    <name type="scientific">Burkholderia cepacia</name>
    <name type="common">Pseudomonas cepacia</name>
    <dbReference type="NCBI Taxonomy" id="292"/>
    <lineage>
        <taxon>Bacteria</taxon>
        <taxon>Pseudomonadati</taxon>
        <taxon>Pseudomonadota</taxon>
        <taxon>Betaproteobacteria</taxon>
        <taxon>Burkholderiales</taxon>
        <taxon>Burkholderiaceae</taxon>
        <taxon>Burkholderia</taxon>
        <taxon>Burkholderia cepacia complex</taxon>
    </lineage>
</organism>
<dbReference type="Proteomes" id="UP000248899">
    <property type="component" value="Unassembled WGS sequence"/>
</dbReference>
<accession>A0AAQ0FDA8</accession>
<evidence type="ECO:0000256" key="1">
    <source>
        <dbReference type="SAM" id="Phobius"/>
    </source>
</evidence>
<comment type="caution">
    <text evidence="2">The sequence shown here is derived from an EMBL/GenBank/DDBJ whole genome shotgun (WGS) entry which is preliminary data.</text>
</comment>
<proteinExistence type="predicted"/>
<dbReference type="AlphaFoldDB" id="A0AAQ0FDA8"/>
<keyword evidence="1" id="KW-0472">Membrane</keyword>
<evidence type="ECO:0000313" key="3">
    <source>
        <dbReference type="Proteomes" id="UP000248899"/>
    </source>
</evidence>
<feature type="transmembrane region" description="Helical" evidence="1">
    <location>
        <begin position="67"/>
        <end position="87"/>
    </location>
</feature>
<name>A0AAQ0FDA8_BURCE</name>
<dbReference type="EMBL" id="QLUZ01000006">
    <property type="protein sequence ID" value="RAQ11140.1"/>
    <property type="molecule type" value="Genomic_DNA"/>
</dbReference>
<keyword evidence="1" id="KW-1133">Transmembrane helix</keyword>
<protein>
    <submittedName>
        <fullName evidence="2">Uncharacterized protein</fullName>
    </submittedName>
</protein>